<dbReference type="InterPro" id="IPR014942">
    <property type="entry name" value="AbiEii"/>
</dbReference>
<dbReference type="RefSeq" id="WP_377145577.1">
    <property type="nucleotide sequence ID" value="NZ_JBHTIA010000013.1"/>
</dbReference>
<gene>
    <name evidence="1" type="ORF">ACFQZI_19720</name>
</gene>
<evidence type="ECO:0000313" key="1">
    <source>
        <dbReference type="EMBL" id="MFD0767096.1"/>
    </source>
</evidence>
<dbReference type="Pfam" id="PF08843">
    <property type="entry name" value="AbiEii"/>
    <property type="match status" value="1"/>
</dbReference>
<dbReference type="Proteomes" id="UP001597073">
    <property type="component" value="Unassembled WGS sequence"/>
</dbReference>
<name>A0ABW2ZLL1_9SPHI</name>
<sequence>MLYKETVEPATLGLLTELMNFEELKQFRLVGGTALSLLYGHRASVDLDLFSDQPFEREQIIDKIANNFPTFSFEEIKSPRLFFTYINNVKVDFVQTFEKFSYDYPSVENIRFASVEEIIALKLNAIAGRGAKKDFWDLYELLNHFSFEQMLSFYQTRYPNNSLMMVIKSVPYFIEADMQPDPICFKKLKWDHIKKEITKKFNKYIQKIN</sequence>
<organism evidence="1 2">
    <name type="scientific">Mucilaginibacter lutimaris</name>
    <dbReference type="NCBI Taxonomy" id="931629"/>
    <lineage>
        <taxon>Bacteria</taxon>
        <taxon>Pseudomonadati</taxon>
        <taxon>Bacteroidota</taxon>
        <taxon>Sphingobacteriia</taxon>
        <taxon>Sphingobacteriales</taxon>
        <taxon>Sphingobacteriaceae</taxon>
        <taxon>Mucilaginibacter</taxon>
    </lineage>
</organism>
<dbReference type="EMBL" id="JBHTIA010000013">
    <property type="protein sequence ID" value="MFD0767096.1"/>
    <property type="molecule type" value="Genomic_DNA"/>
</dbReference>
<evidence type="ECO:0000313" key="2">
    <source>
        <dbReference type="Proteomes" id="UP001597073"/>
    </source>
</evidence>
<reference evidence="2" key="1">
    <citation type="journal article" date="2019" name="Int. J. Syst. Evol. Microbiol.">
        <title>The Global Catalogue of Microorganisms (GCM) 10K type strain sequencing project: providing services to taxonomists for standard genome sequencing and annotation.</title>
        <authorList>
            <consortium name="The Broad Institute Genomics Platform"/>
            <consortium name="The Broad Institute Genome Sequencing Center for Infectious Disease"/>
            <person name="Wu L."/>
            <person name="Ma J."/>
        </authorList>
    </citation>
    <scope>NUCLEOTIDE SEQUENCE [LARGE SCALE GENOMIC DNA]</scope>
    <source>
        <strain evidence="2">CCUG 60742</strain>
    </source>
</reference>
<comment type="caution">
    <text evidence="1">The sequence shown here is derived from an EMBL/GenBank/DDBJ whole genome shotgun (WGS) entry which is preliminary data.</text>
</comment>
<protein>
    <submittedName>
        <fullName evidence="1">Nucleotidyl transferase AbiEii/AbiGii toxin family protein</fullName>
    </submittedName>
</protein>
<keyword evidence="2" id="KW-1185">Reference proteome</keyword>
<accession>A0ABW2ZLL1</accession>
<dbReference type="Gene3D" id="3.10.450.620">
    <property type="entry name" value="JHP933, nucleotidyltransferase-like core domain"/>
    <property type="match status" value="1"/>
</dbReference>
<proteinExistence type="predicted"/>
<dbReference type="GO" id="GO:0016740">
    <property type="term" value="F:transferase activity"/>
    <property type="evidence" value="ECO:0007669"/>
    <property type="project" value="UniProtKB-KW"/>
</dbReference>
<keyword evidence="1" id="KW-0808">Transferase</keyword>